<evidence type="ECO:0000313" key="4">
    <source>
        <dbReference type="EMBL" id="GGA68718.1"/>
    </source>
</evidence>
<evidence type="ECO:0000259" key="3">
    <source>
        <dbReference type="Pfam" id="PF01979"/>
    </source>
</evidence>
<dbReference type="Pfam" id="PF01979">
    <property type="entry name" value="Amidohydro_1"/>
    <property type="match status" value="1"/>
</dbReference>
<dbReference type="PANTHER" id="PTHR43794:SF11">
    <property type="entry name" value="AMIDOHYDROLASE-RELATED DOMAIN-CONTAINING PROTEIN"/>
    <property type="match status" value="1"/>
</dbReference>
<dbReference type="InterPro" id="IPR006680">
    <property type="entry name" value="Amidohydro-rel"/>
</dbReference>
<dbReference type="RefSeq" id="WP_188721221.1">
    <property type="nucleotide sequence ID" value="NZ_BMIF01000006.1"/>
</dbReference>
<dbReference type="SUPFAM" id="SSF51338">
    <property type="entry name" value="Composite domain of metallo-dependent hydrolases"/>
    <property type="match status" value="2"/>
</dbReference>
<dbReference type="Gene3D" id="2.30.40.10">
    <property type="entry name" value="Urease, subunit C, domain 1"/>
    <property type="match status" value="1"/>
</dbReference>
<evidence type="ECO:0000256" key="1">
    <source>
        <dbReference type="ARBA" id="ARBA00006745"/>
    </source>
</evidence>
<dbReference type="AlphaFoldDB" id="A0A916RTH5"/>
<sequence>MTITWFQNALCLVEEGGELSARRLSIEIDGQTIRALHDPEAAPTPGCDVIDAAGLLAVPGLVNCHTHSPDNLARGTSPDLPLELWSLTSSAAREGRTSREIYVSTMLGAIEMMRSGTTSVLDHVKISPDIDLEALDAVASAWADSGLRVTIAPIVADRPIIETMPFDVDDLKDLDLSGYGARMPMPAAEQIAVVEAFHQKWHGTGEGRLKVAIGPSGPQRCSDDLLVRAGDFSERHATVLHTHVLETRLQREMGFRLNPRGMISHLGSLGLLNSRINLVHAIWLEEDDIERIAEAGATVVHNPVSNARLGSGFCPLPRLLAHGVRIGLGTDSAACNDGVNLLETVKWAAILHNLIDENEANWVGPQRALKLATSGGADVLGLHNAGRLAAGMAADMVFFRLASPAFSPLNDPVRQLVLSETGSAIERVLVNGREVVRNDRSMLVEEAGIWAEAAEFAERNRRDNQSALAATHLLEAPIRKMRTRYGINMHGGCSCH</sequence>
<organism evidence="4 5">
    <name type="scientific">Nitratireductor aestuarii</name>
    <dbReference type="NCBI Taxonomy" id="1735103"/>
    <lineage>
        <taxon>Bacteria</taxon>
        <taxon>Pseudomonadati</taxon>
        <taxon>Pseudomonadota</taxon>
        <taxon>Alphaproteobacteria</taxon>
        <taxon>Hyphomicrobiales</taxon>
        <taxon>Phyllobacteriaceae</taxon>
        <taxon>Nitratireductor</taxon>
    </lineage>
</organism>
<keyword evidence="2" id="KW-0378">Hydrolase</keyword>
<dbReference type="Gene3D" id="3.20.20.140">
    <property type="entry name" value="Metal-dependent hydrolases"/>
    <property type="match status" value="1"/>
</dbReference>
<reference evidence="4" key="1">
    <citation type="journal article" date="2014" name="Int. J. Syst. Evol. Microbiol.">
        <title>Complete genome sequence of Corynebacterium casei LMG S-19264T (=DSM 44701T), isolated from a smear-ripened cheese.</title>
        <authorList>
            <consortium name="US DOE Joint Genome Institute (JGI-PGF)"/>
            <person name="Walter F."/>
            <person name="Albersmeier A."/>
            <person name="Kalinowski J."/>
            <person name="Ruckert C."/>
        </authorList>
    </citation>
    <scope>NUCLEOTIDE SEQUENCE</scope>
    <source>
        <strain evidence="4">CGMCC 1.15320</strain>
    </source>
</reference>
<feature type="domain" description="Amidohydrolase-related" evidence="3">
    <location>
        <begin position="57"/>
        <end position="435"/>
    </location>
</feature>
<comment type="similarity">
    <text evidence="1">Belongs to the metallo-dependent hydrolases superfamily. ATZ/TRZ family.</text>
</comment>
<accession>A0A916RTH5</accession>
<dbReference type="InterPro" id="IPR011059">
    <property type="entry name" value="Metal-dep_hydrolase_composite"/>
</dbReference>
<dbReference type="PANTHER" id="PTHR43794">
    <property type="entry name" value="AMINOHYDROLASE SSNA-RELATED"/>
    <property type="match status" value="1"/>
</dbReference>
<dbReference type="InterPro" id="IPR050287">
    <property type="entry name" value="MTA/SAH_deaminase"/>
</dbReference>
<dbReference type="GO" id="GO:0016810">
    <property type="term" value="F:hydrolase activity, acting on carbon-nitrogen (but not peptide) bonds"/>
    <property type="evidence" value="ECO:0007669"/>
    <property type="project" value="InterPro"/>
</dbReference>
<evidence type="ECO:0000256" key="2">
    <source>
        <dbReference type="ARBA" id="ARBA00022801"/>
    </source>
</evidence>
<name>A0A916RTH5_9HYPH</name>
<keyword evidence="5" id="KW-1185">Reference proteome</keyword>
<evidence type="ECO:0000313" key="5">
    <source>
        <dbReference type="Proteomes" id="UP000636264"/>
    </source>
</evidence>
<dbReference type="InterPro" id="IPR032466">
    <property type="entry name" value="Metal_Hydrolase"/>
</dbReference>
<comment type="caution">
    <text evidence="4">The sequence shown here is derived from an EMBL/GenBank/DDBJ whole genome shotgun (WGS) entry which is preliminary data.</text>
</comment>
<protein>
    <submittedName>
        <fullName evidence="4">N-ethylammeline chlorohydrolase</fullName>
    </submittedName>
</protein>
<dbReference type="EMBL" id="BMIF01000006">
    <property type="protein sequence ID" value="GGA68718.1"/>
    <property type="molecule type" value="Genomic_DNA"/>
</dbReference>
<dbReference type="SUPFAM" id="SSF51556">
    <property type="entry name" value="Metallo-dependent hydrolases"/>
    <property type="match status" value="1"/>
</dbReference>
<reference evidence="4" key="2">
    <citation type="submission" date="2020-09" db="EMBL/GenBank/DDBJ databases">
        <authorList>
            <person name="Sun Q."/>
            <person name="Zhou Y."/>
        </authorList>
    </citation>
    <scope>NUCLEOTIDE SEQUENCE</scope>
    <source>
        <strain evidence="4">CGMCC 1.15320</strain>
    </source>
</reference>
<proteinExistence type="inferred from homology"/>
<dbReference type="Proteomes" id="UP000636264">
    <property type="component" value="Unassembled WGS sequence"/>
</dbReference>
<gene>
    <name evidence="4" type="ORF">GCM10011385_23200</name>
</gene>